<sequence>MMYFSGDPEMGSFSSYTGRLAERDGCVVIVLGEEMLRESKIAVQDDQVAIPLFQPGYRVEEQEQGYSIIADDGRRIPFGSIVTGEGGPYPTEPLDPRSAPLRAEAPDTSSCPGTPYQINSMHIEDLTRL</sequence>
<organism evidence="2 3">
    <name type="scientific">Novosphingobium marinum</name>
    <dbReference type="NCBI Taxonomy" id="1514948"/>
    <lineage>
        <taxon>Bacteria</taxon>
        <taxon>Pseudomonadati</taxon>
        <taxon>Pseudomonadota</taxon>
        <taxon>Alphaproteobacteria</taxon>
        <taxon>Sphingomonadales</taxon>
        <taxon>Sphingomonadaceae</taxon>
        <taxon>Novosphingobium</taxon>
    </lineage>
</organism>
<protein>
    <submittedName>
        <fullName evidence="2">Uncharacterized protein</fullName>
    </submittedName>
</protein>
<dbReference type="Proteomes" id="UP000522081">
    <property type="component" value="Unassembled WGS sequence"/>
</dbReference>
<evidence type="ECO:0000313" key="3">
    <source>
        <dbReference type="Proteomes" id="UP000522081"/>
    </source>
</evidence>
<evidence type="ECO:0000256" key="1">
    <source>
        <dbReference type="SAM" id="MobiDB-lite"/>
    </source>
</evidence>
<dbReference type="RefSeq" id="WP_179408910.1">
    <property type="nucleotide sequence ID" value="NZ_JACBZF010000014.1"/>
</dbReference>
<accession>A0A7Z0BUI9</accession>
<gene>
    <name evidence="2" type="ORF">FHS75_003507</name>
</gene>
<dbReference type="AlphaFoldDB" id="A0A7Z0BUI9"/>
<proteinExistence type="predicted"/>
<feature type="compositionally biased region" description="Polar residues" evidence="1">
    <location>
        <begin position="107"/>
        <end position="118"/>
    </location>
</feature>
<dbReference type="EMBL" id="JACBZF010000014">
    <property type="protein sequence ID" value="NYH97146.1"/>
    <property type="molecule type" value="Genomic_DNA"/>
</dbReference>
<feature type="region of interest" description="Disordered" evidence="1">
    <location>
        <begin position="80"/>
        <end position="118"/>
    </location>
</feature>
<evidence type="ECO:0000313" key="2">
    <source>
        <dbReference type="EMBL" id="NYH97146.1"/>
    </source>
</evidence>
<keyword evidence="3" id="KW-1185">Reference proteome</keyword>
<reference evidence="2 3" key="1">
    <citation type="submission" date="2020-07" db="EMBL/GenBank/DDBJ databases">
        <title>Genomic Encyclopedia of Type Strains, Phase IV (KMG-IV): sequencing the most valuable type-strain genomes for metagenomic binning, comparative biology and taxonomic classification.</title>
        <authorList>
            <person name="Goeker M."/>
        </authorList>
    </citation>
    <scope>NUCLEOTIDE SEQUENCE [LARGE SCALE GENOMIC DNA]</scope>
    <source>
        <strain evidence="2 3">DSM 29043</strain>
    </source>
</reference>
<comment type="caution">
    <text evidence="2">The sequence shown here is derived from an EMBL/GenBank/DDBJ whole genome shotgun (WGS) entry which is preliminary data.</text>
</comment>
<name>A0A7Z0BUI9_9SPHN</name>